<evidence type="ECO:0000256" key="11">
    <source>
        <dbReference type="HAMAP-Rule" id="MF_01393"/>
    </source>
</evidence>
<evidence type="ECO:0000256" key="6">
    <source>
        <dbReference type="ARBA" id="ARBA00022781"/>
    </source>
</evidence>
<dbReference type="InterPro" id="IPR035908">
    <property type="entry name" value="F0_ATP_A_sf"/>
</dbReference>
<dbReference type="GO" id="GO:0046933">
    <property type="term" value="F:proton-transporting ATP synthase activity, rotational mechanism"/>
    <property type="evidence" value="ECO:0007669"/>
    <property type="project" value="UniProtKB-UniRule"/>
</dbReference>
<dbReference type="AlphaFoldDB" id="A0A1I1U5V6"/>
<evidence type="ECO:0000256" key="7">
    <source>
        <dbReference type="ARBA" id="ARBA00022989"/>
    </source>
</evidence>
<dbReference type="SUPFAM" id="SSF81336">
    <property type="entry name" value="F1F0 ATP synthase subunit A"/>
    <property type="match status" value="1"/>
</dbReference>
<name>A0A1I1U5V6_9BACT</name>
<feature type="transmembrane region" description="Helical" evidence="11">
    <location>
        <begin position="213"/>
        <end position="231"/>
    </location>
</feature>
<keyword evidence="9 11" id="KW-0472">Membrane</keyword>
<dbReference type="CDD" id="cd00310">
    <property type="entry name" value="ATP-synt_Fo_a_6"/>
    <property type="match status" value="1"/>
</dbReference>
<gene>
    <name evidence="11" type="primary">atpB</name>
    <name evidence="13" type="ORF">SAMN02745121_00999</name>
</gene>
<keyword evidence="14" id="KW-1185">Reference proteome</keyword>
<evidence type="ECO:0000313" key="14">
    <source>
        <dbReference type="Proteomes" id="UP000199400"/>
    </source>
</evidence>
<keyword evidence="8 11" id="KW-0406">Ion transport</keyword>
<evidence type="ECO:0000256" key="10">
    <source>
        <dbReference type="ARBA" id="ARBA00023310"/>
    </source>
</evidence>
<keyword evidence="4 11" id="KW-0138">CF(0)</keyword>
<evidence type="ECO:0000256" key="4">
    <source>
        <dbReference type="ARBA" id="ARBA00022547"/>
    </source>
</evidence>
<dbReference type="PRINTS" id="PR00123">
    <property type="entry name" value="ATPASEA"/>
</dbReference>
<feature type="transmembrane region" description="Helical" evidence="11">
    <location>
        <begin position="237"/>
        <end position="256"/>
    </location>
</feature>
<evidence type="ECO:0000256" key="12">
    <source>
        <dbReference type="RuleBase" id="RU000483"/>
    </source>
</evidence>
<dbReference type="PROSITE" id="PS00449">
    <property type="entry name" value="ATPASE_A"/>
    <property type="match status" value="1"/>
</dbReference>
<evidence type="ECO:0000313" key="13">
    <source>
        <dbReference type="EMBL" id="SFD66169.1"/>
    </source>
</evidence>
<keyword evidence="7 11" id="KW-1133">Transmembrane helix</keyword>
<feature type="transmembrane region" description="Helical" evidence="11">
    <location>
        <begin position="179"/>
        <end position="201"/>
    </location>
</feature>
<dbReference type="GO" id="GO:0045259">
    <property type="term" value="C:proton-transporting ATP synthase complex"/>
    <property type="evidence" value="ECO:0007669"/>
    <property type="project" value="UniProtKB-KW"/>
</dbReference>
<reference evidence="14" key="1">
    <citation type="submission" date="2016-10" db="EMBL/GenBank/DDBJ databases">
        <authorList>
            <person name="Varghese N."/>
            <person name="Submissions S."/>
        </authorList>
    </citation>
    <scope>NUCLEOTIDE SEQUENCE [LARGE SCALE GENOMIC DNA]</scope>
    <source>
        <strain evidence="14">ATCC 25963</strain>
    </source>
</reference>
<feature type="transmembrane region" description="Helical" evidence="11">
    <location>
        <begin position="141"/>
        <end position="159"/>
    </location>
</feature>
<dbReference type="NCBIfam" id="TIGR01131">
    <property type="entry name" value="ATP_synt_6_or_A"/>
    <property type="match status" value="1"/>
</dbReference>
<comment type="function">
    <text evidence="11 12">Key component of the proton channel; it plays a direct role in the translocation of protons across the membrane.</text>
</comment>
<keyword evidence="6 11" id="KW-0375">Hydrogen ion transport</keyword>
<evidence type="ECO:0000256" key="2">
    <source>
        <dbReference type="ARBA" id="ARBA00006810"/>
    </source>
</evidence>
<keyword evidence="5 11" id="KW-0812">Transmembrane</keyword>
<feature type="transmembrane region" description="Helical" evidence="11">
    <location>
        <begin position="32"/>
        <end position="59"/>
    </location>
</feature>
<dbReference type="OrthoDB" id="9789241at2"/>
<accession>A0A1I1U5V6</accession>
<dbReference type="GO" id="GO:0005886">
    <property type="term" value="C:plasma membrane"/>
    <property type="evidence" value="ECO:0007669"/>
    <property type="project" value="UniProtKB-SubCell"/>
</dbReference>
<keyword evidence="11" id="KW-1003">Cell membrane</keyword>
<organism evidence="13 14">
    <name type="scientific">Nannocystis exedens</name>
    <dbReference type="NCBI Taxonomy" id="54"/>
    <lineage>
        <taxon>Bacteria</taxon>
        <taxon>Pseudomonadati</taxon>
        <taxon>Myxococcota</taxon>
        <taxon>Polyangia</taxon>
        <taxon>Nannocystales</taxon>
        <taxon>Nannocystaceae</taxon>
        <taxon>Nannocystis</taxon>
    </lineage>
</organism>
<dbReference type="InterPro" id="IPR023011">
    <property type="entry name" value="ATP_synth_F0_asu_AS"/>
</dbReference>
<comment type="similarity">
    <text evidence="2 11 12">Belongs to the ATPase A chain family.</text>
</comment>
<dbReference type="HAMAP" id="MF_01393">
    <property type="entry name" value="ATP_synth_a_bact"/>
    <property type="match status" value="1"/>
</dbReference>
<evidence type="ECO:0000256" key="1">
    <source>
        <dbReference type="ARBA" id="ARBA00004141"/>
    </source>
</evidence>
<dbReference type="Pfam" id="PF00119">
    <property type="entry name" value="ATP-synt_A"/>
    <property type="match status" value="1"/>
</dbReference>
<dbReference type="InterPro" id="IPR045082">
    <property type="entry name" value="ATP_syn_F0_a_bact/chloroplast"/>
</dbReference>
<dbReference type="PANTHER" id="PTHR42823">
    <property type="entry name" value="ATP SYNTHASE SUBUNIT A, CHLOROPLASTIC"/>
    <property type="match status" value="1"/>
</dbReference>
<dbReference type="RefSeq" id="WP_096329492.1">
    <property type="nucleotide sequence ID" value="NZ_FOMX01000003.1"/>
</dbReference>
<dbReference type="STRING" id="54.SAMN02745121_00999"/>
<sequence length="262" mass="28456">MGDHDSWYTLLMPEFWAHLESSAAEHLARDKAFLIFGATHFTLVHVAGAVLAFVVLIIAALRYRASLQDSTRGVVPPRSFGLAAMVDGFVGAVYNLSVDVMGEEDAKRFLPLTGTLALFIFVCNIQGLIPGMLPPTDTLKTNLVFALIVFLVYNVAGVVRNGFGYFAHFLGPKIGGFPWLFPLFLPIEIVSHLARPVSLSLRLTGNIVADHKVVGVVALMVPLLVPLPFLLLGTVVAIVQTLVFTLLTIIFIGLAVEHAEEH</sequence>
<evidence type="ECO:0000256" key="9">
    <source>
        <dbReference type="ARBA" id="ARBA00023136"/>
    </source>
</evidence>
<proteinExistence type="inferred from homology"/>
<evidence type="ECO:0000256" key="5">
    <source>
        <dbReference type="ARBA" id="ARBA00022692"/>
    </source>
</evidence>
<keyword evidence="10 11" id="KW-0066">ATP synthesis</keyword>
<protein>
    <recommendedName>
        <fullName evidence="11 12">ATP synthase subunit a</fullName>
    </recommendedName>
    <alternativeName>
        <fullName evidence="11">ATP synthase F0 sector subunit a</fullName>
    </alternativeName>
    <alternativeName>
        <fullName evidence="11">F-ATPase subunit 6</fullName>
    </alternativeName>
</protein>
<keyword evidence="3 11" id="KW-0813">Transport</keyword>
<dbReference type="InterPro" id="IPR000568">
    <property type="entry name" value="ATP_synth_F0_asu"/>
</dbReference>
<evidence type="ECO:0000256" key="3">
    <source>
        <dbReference type="ARBA" id="ARBA00022448"/>
    </source>
</evidence>
<dbReference type="EMBL" id="FOMX01000003">
    <property type="protein sequence ID" value="SFD66169.1"/>
    <property type="molecule type" value="Genomic_DNA"/>
</dbReference>
<feature type="transmembrane region" description="Helical" evidence="11">
    <location>
        <begin position="80"/>
        <end position="97"/>
    </location>
</feature>
<feature type="transmembrane region" description="Helical" evidence="11">
    <location>
        <begin position="109"/>
        <end position="129"/>
    </location>
</feature>
<dbReference type="Gene3D" id="1.20.120.220">
    <property type="entry name" value="ATP synthase, F0 complex, subunit A"/>
    <property type="match status" value="1"/>
</dbReference>
<evidence type="ECO:0000256" key="8">
    <source>
        <dbReference type="ARBA" id="ARBA00023065"/>
    </source>
</evidence>
<dbReference type="GO" id="GO:0042777">
    <property type="term" value="P:proton motive force-driven plasma membrane ATP synthesis"/>
    <property type="evidence" value="ECO:0007669"/>
    <property type="project" value="TreeGrafter"/>
</dbReference>
<comment type="subcellular location">
    <subcellularLocation>
        <location evidence="11 12">Cell membrane</location>
        <topology evidence="11 12">Multi-pass membrane protein</topology>
    </subcellularLocation>
    <subcellularLocation>
        <location evidence="1">Membrane</location>
        <topology evidence="1">Multi-pass membrane protein</topology>
    </subcellularLocation>
</comment>
<dbReference type="Proteomes" id="UP000199400">
    <property type="component" value="Unassembled WGS sequence"/>
</dbReference>
<dbReference type="PANTHER" id="PTHR42823:SF3">
    <property type="entry name" value="ATP SYNTHASE SUBUNIT A, CHLOROPLASTIC"/>
    <property type="match status" value="1"/>
</dbReference>